<evidence type="ECO:0000313" key="2">
    <source>
        <dbReference type="Proteomes" id="UP000182235"/>
    </source>
</evidence>
<sequence>MTVVKHWRREALRIKMRPFGTITLSHASCLQRRSVITGFDTRRWGAKRRPAQKLWDLPLT</sequence>
<protein>
    <submittedName>
        <fullName evidence="1">Uncharacterized protein</fullName>
    </submittedName>
</protein>
<reference evidence="1 2" key="1">
    <citation type="submission" date="2015-07" db="EMBL/GenBank/DDBJ databases">
        <title>Emmonsia species relationships and genome sequence.</title>
        <authorList>
            <consortium name="The Broad Institute Genomics Platform"/>
            <person name="Cuomo C.A."/>
            <person name="Munoz J.F."/>
            <person name="Imamovic A."/>
            <person name="Priest M.E."/>
            <person name="Young S."/>
            <person name="Clay O.K."/>
            <person name="McEwen J.G."/>
        </authorList>
    </citation>
    <scope>NUCLEOTIDE SEQUENCE [LARGE SCALE GENOMIC DNA]</scope>
    <source>
        <strain evidence="1 2">UAMH 9510</strain>
    </source>
</reference>
<organism evidence="1 2">
    <name type="scientific">Emergomyces pasteurianus Ep9510</name>
    <dbReference type="NCBI Taxonomy" id="1447872"/>
    <lineage>
        <taxon>Eukaryota</taxon>
        <taxon>Fungi</taxon>
        <taxon>Dikarya</taxon>
        <taxon>Ascomycota</taxon>
        <taxon>Pezizomycotina</taxon>
        <taxon>Eurotiomycetes</taxon>
        <taxon>Eurotiomycetidae</taxon>
        <taxon>Onygenales</taxon>
        <taxon>Ajellomycetaceae</taxon>
        <taxon>Emergomyces</taxon>
    </lineage>
</organism>
<accession>A0A1J9QMD5</accession>
<dbReference type="EMBL" id="LGRN01000072">
    <property type="protein sequence ID" value="OJD17311.1"/>
    <property type="molecule type" value="Genomic_DNA"/>
</dbReference>
<name>A0A1J9QMD5_9EURO</name>
<comment type="caution">
    <text evidence="1">The sequence shown here is derived from an EMBL/GenBank/DDBJ whole genome shotgun (WGS) entry which is preliminary data.</text>
</comment>
<proteinExistence type="predicted"/>
<gene>
    <name evidence="1" type="ORF">AJ78_02599</name>
</gene>
<keyword evidence="2" id="KW-1185">Reference proteome</keyword>
<dbReference type="AlphaFoldDB" id="A0A1J9QMD5"/>
<dbReference type="VEuPathDB" id="FungiDB:AJ78_02599"/>
<evidence type="ECO:0000313" key="1">
    <source>
        <dbReference type="EMBL" id="OJD17311.1"/>
    </source>
</evidence>
<dbReference type="Proteomes" id="UP000182235">
    <property type="component" value="Unassembled WGS sequence"/>
</dbReference>